<protein>
    <recommendedName>
        <fullName evidence="1">Xaa-Pro dipeptidyl-peptidase C-terminal domain-containing protein</fullName>
    </recommendedName>
</protein>
<dbReference type="InterPro" id="IPR008979">
    <property type="entry name" value="Galactose-bd-like_sf"/>
</dbReference>
<accession>A0A9K3CQB4</accession>
<feature type="domain" description="Xaa-Pro dipeptidyl-peptidase C-terminal" evidence="1">
    <location>
        <begin position="405"/>
        <end position="623"/>
    </location>
</feature>
<evidence type="ECO:0000259" key="1">
    <source>
        <dbReference type="SMART" id="SM00939"/>
    </source>
</evidence>
<dbReference type="AlphaFoldDB" id="A0A9K3CQB4"/>
<feature type="non-terminal residue" evidence="2">
    <location>
        <position position="1"/>
    </location>
</feature>
<dbReference type="SUPFAM" id="SSF49785">
    <property type="entry name" value="Galactose-binding domain-like"/>
    <property type="match status" value="1"/>
</dbReference>
<organism evidence="2 3">
    <name type="scientific">Kipferlia bialata</name>
    <dbReference type="NCBI Taxonomy" id="797122"/>
    <lineage>
        <taxon>Eukaryota</taxon>
        <taxon>Metamonada</taxon>
        <taxon>Carpediemonas-like organisms</taxon>
        <taxon>Kipferlia</taxon>
    </lineage>
</organism>
<dbReference type="EMBL" id="BDIP01000170">
    <property type="protein sequence ID" value="GIQ80437.1"/>
    <property type="molecule type" value="Genomic_DNA"/>
</dbReference>
<gene>
    <name evidence="2" type="ORF">KIPB_001237</name>
</gene>
<dbReference type="SMART" id="SM00939">
    <property type="entry name" value="PepX_C"/>
    <property type="match status" value="1"/>
</dbReference>
<evidence type="ECO:0000313" key="2">
    <source>
        <dbReference type="EMBL" id="GIQ80437.1"/>
    </source>
</evidence>
<dbReference type="Pfam" id="PF08530">
    <property type="entry name" value="PepX_C"/>
    <property type="match status" value="1"/>
</dbReference>
<proteinExistence type="predicted"/>
<dbReference type="GO" id="GO:0008239">
    <property type="term" value="F:dipeptidyl-peptidase activity"/>
    <property type="evidence" value="ECO:0007669"/>
    <property type="project" value="InterPro"/>
</dbReference>
<dbReference type="InterPro" id="IPR013736">
    <property type="entry name" value="Xaa-Pro_dipept_C"/>
</dbReference>
<name>A0A9K3CQB4_9EUKA</name>
<dbReference type="Gene3D" id="2.60.120.260">
    <property type="entry name" value="Galactose-binding domain-like"/>
    <property type="match status" value="1"/>
</dbReference>
<keyword evidence="3" id="KW-1185">Reference proteome</keyword>
<evidence type="ECO:0000313" key="3">
    <source>
        <dbReference type="Proteomes" id="UP000265618"/>
    </source>
</evidence>
<comment type="caution">
    <text evidence="2">The sequence shown here is derived from an EMBL/GenBank/DDBJ whole genome shotgun (WGS) entry which is preliminary data.</text>
</comment>
<reference evidence="2 3" key="1">
    <citation type="journal article" date="2018" name="PLoS ONE">
        <title>The draft genome of Kipferlia bialata reveals reductive genome evolution in fornicate parasites.</title>
        <authorList>
            <person name="Tanifuji G."/>
            <person name="Takabayashi S."/>
            <person name="Kume K."/>
            <person name="Takagi M."/>
            <person name="Nakayama T."/>
            <person name="Kamikawa R."/>
            <person name="Inagaki Y."/>
            <person name="Hashimoto T."/>
        </authorList>
    </citation>
    <scope>NUCLEOTIDE SEQUENCE [LARGE SCALE GENOMIC DNA]</scope>
    <source>
        <strain evidence="2">NY0173</strain>
    </source>
</reference>
<sequence length="647" mass="70449">ACLHLGTLYSQCTSAMQGMQRRRETVQAKADLGMTIRQMAKEMGAEMYLISDVHGTVMQRLDEEVSAYRTWVQTLTLPQGQQGQLSAHTLLSHPYPTRLRACHSILSVLGWYAPAPAKIDPNAYHFPHIDPRDGRTGVKNGDGRCPVYHPWSLMSSLHSLCAHPSMGQVAGGILLSVTKVVTPLLEAWLYQGSFHSDWVSLTLPIIRQPVATESVVGQARRVERESAVLRALWQKRYRSEGAFGWWATAPTDVSRVMEDIMRQGWADQGIFTIGTSADGCGQYMSMASEREVTREMPVLGQCVWVGADSVGQWSYRGGSMRYNALSMWLGAMEETQMLEYMLDLAEGEGPGAMVQTSIDRGITYEGGWTADDYAALDSNVHSAAHTVMEAYMGPNPPPLRDSLIWIHALPDVDTGLGIVDRGWYTCNWPVTSVDTRVTLSAGVAPNGLVFRHTAASLIPTVGGHTFAYGTCGPWAQPDPVQIDIEGGGTLPTYSEVTFPASALTGGEEVDTHLIGQVRATLGVSIAADSGSAADIDLHLTLCEIDSEGGRVMIAQGVQRVGWRGEGEGLGFAMPAYGERVSVEVDMWHAVWHLSPGSTLSLLVAASNHPMYIQYGEDSNVTIDITSSWIDIPVVLDVTDSCEVVKLY</sequence>
<dbReference type="Proteomes" id="UP000265618">
    <property type="component" value="Unassembled WGS sequence"/>
</dbReference>